<evidence type="ECO:0000313" key="2">
    <source>
        <dbReference type="Proteomes" id="UP000005709"/>
    </source>
</evidence>
<dbReference type="AlphaFoldDB" id="C8PGF5"/>
<reference evidence="1 2" key="1">
    <citation type="submission" date="2009-07" db="EMBL/GenBank/DDBJ databases">
        <authorList>
            <person name="Madupu R."/>
            <person name="Sebastian Y."/>
            <person name="Durkin A.S."/>
            <person name="Torralba M."/>
            <person name="Methe B."/>
            <person name="Sutton G.G."/>
            <person name="Strausberg R.L."/>
            <person name="Nelson K.E."/>
        </authorList>
    </citation>
    <scope>NUCLEOTIDE SEQUENCE [LARGE SCALE GENOMIC DNA]</scope>
    <source>
        <strain evidence="1 2">RM3268</strain>
    </source>
</reference>
<name>C8PGF5_9BACT</name>
<dbReference type="Proteomes" id="UP000005709">
    <property type="component" value="Unassembled WGS sequence"/>
</dbReference>
<protein>
    <submittedName>
        <fullName evidence="1">Uncharacterized protein</fullName>
    </submittedName>
</protein>
<proteinExistence type="predicted"/>
<comment type="caution">
    <text evidence="1">The sequence shown here is derived from an EMBL/GenBank/DDBJ whole genome shotgun (WGS) entry which is preliminary data.</text>
</comment>
<sequence length="42" mass="4802">MEANQTINFEGLNFKSEIPFLRNLQINFISATPLPFAYKIIG</sequence>
<organism evidence="1 2">
    <name type="scientific">Campylobacter gracilis RM3268</name>
    <dbReference type="NCBI Taxonomy" id="553220"/>
    <lineage>
        <taxon>Bacteria</taxon>
        <taxon>Pseudomonadati</taxon>
        <taxon>Campylobacterota</taxon>
        <taxon>Epsilonproteobacteria</taxon>
        <taxon>Campylobacterales</taxon>
        <taxon>Campylobacteraceae</taxon>
        <taxon>Campylobacter</taxon>
    </lineage>
</organism>
<accession>C8PGF5</accession>
<gene>
    <name evidence="1" type="ORF">CAMGR0001_0948</name>
</gene>
<keyword evidence="2" id="KW-1185">Reference proteome</keyword>
<evidence type="ECO:0000313" key="1">
    <source>
        <dbReference type="EMBL" id="EEV18193.1"/>
    </source>
</evidence>
<dbReference type="EMBL" id="ACYG01000019">
    <property type="protein sequence ID" value="EEV18193.1"/>
    <property type="molecule type" value="Genomic_DNA"/>
</dbReference>